<protein>
    <recommendedName>
        <fullName evidence="4">Transmembrane protein</fullName>
    </recommendedName>
</protein>
<evidence type="ECO:0000256" key="1">
    <source>
        <dbReference type="SAM" id="Phobius"/>
    </source>
</evidence>
<dbReference type="EMBL" id="HBNS01016941">
    <property type="protein sequence ID" value="CAE4604616.1"/>
    <property type="molecule type" value="Transcribed_RNA"/>
</dbReference>
<accession>A0A6V2EML4</accession>
<organism evidence="3">
    <name type="scientific">Ditylum brightwellii</name>
    <dbReference type="NCBI Taxonomy" id="49249"/>
    <lineage>
        <taxon>Eukaryota</taxon>
        <taxon>Sar</taxon>
        <taxon>Stramenopiles</taxon>
        <taxon>Ochrophyta</taxon>
        <taxon>Bacillariophyta</taxon>
        <taxon>Mediophyceae</taxon>
        <taxon>Lithodesmiophycidae</taxon>
        <taxon>Lithodesmiales</taxon>
        <taxon>Lithodesmiaceae</taxon>
        <taxon>Ditylum</taxon>
    </lineage>
</organism>
<keyword evidence="1" id="KW-0812">Transmembrane</keyword>
<proteinExistence type="predicted"/>
<dbReference type="AlphaFoldDB" id="A0A6V2EML4"/>
<feature type="transmembrane region" description="Helical" evidence="1">
    <location>
        <begin position="40"/>
        <end position="58"/>
    </location>
</feature>
<evidence type="ECO:0000313" key="2">
    <source>
        <dbReference type="EMBL" id="CAE4604614.1"/>
    </source>
</evidence>
<name>A0A6V2EML4_9STRA</name>
<evidence type="ECO:0008006" key="4">
    <source>
        <dbReference type="Google" id="ProtNLM"/>
    </source>
</evidence>
<keyword evidence="1" id="KW-0472">Membrane</keyword>
<evidence type="ECO:0000313" key="3">
    <source>
        <dbReference type="EMBL" id="CAE4604616.1"/>
    </source>
</evidence>
<reference evidence="3" key="1">
    <citation type="submission" date="2021-01" db="EMBL/GenBank/DDBJ databases">
        <authorList>
            <person name="Corre E."/>
            <person name="Pelletier E."/>
            <person name="Niang G."/>
            <person name="Scheremetjew M."/>
            <person name="Finn R."/>
            <person name="Kale V."/>
            <person name="Holt S."/>
            <person name="Cochrane G."/>
            <person name="Meng A."/>
            <person name="Brown T."/>
            <person name="Cohen L."/>
        </authorList>
    </citation>
    <scope>NUCLEOTIDE SEQUENCE</scope>
    <source>
        <strain evidence="3">GSO104</strain>
    </source>
</reference>
<gene>
    <name evidence="2" type="ORF">DBRI00130_LOCUS13543</name>
    <name evidence="3" type="ORF">DBRI00130_LOCUS13544</name>
</gene>
<sequence length="102" mass="12022">MHEASEVINTKKEIVPTNSFQFWTPIIIQRRRAIIPKKRSLLAMLFCHCITNLFLFLYSRLHYFPSPDEDDIDQNDPIHNTLPSNLSKNDPLYLPTMCVYIQ</sequence>
<dbReference type="EMBL" id="HBNS01016940">
    <property type="protein sequence ID" value="CAE4604614.1"/>
    <property type="molecule type" value="Transcribed_RNA"/>
</dbReference>
<keyword evidence="1" id="KW-1133">Transmembrane helix</keyword>